<dbReference type="InParanoid" id="A0A401G961"/>
<gene>
    <name evidence="2" type="ORF">SCP_0115890</name>
</gene>
<accession>A0A401G961</accession>
<organism evidence="2 3">
    <name type="scientific">Sparassis crispa</name>
    <dbReference type="NCBI Taxonomy" id="139825"/>
    <lineage>
        <taxon>Eukaryota</taxon>
        <taxon>Fungi</taxon>
        <taxon>Dikarya</taxon>
        <taxon>Basidiomycota</taxon>
        <taxon>Agaricomycotina</taxon>
        <taxon>Agaricomycetes</taxon>
        <taxon>Polyporales</taxon>
        <taxon>Sparassidaceae</taxon>
        <taxon>Sparassis</taxon>
    </lineage>
</organism>
<name>A0A401G961_9APHY</name>
<dbReference type="EMBL" id="BFAD01000001">
    <property type="protein sequence ID" value="GBE78698.1"/>
    <property type="molecule type" value="Genomic_DNA"/>
</dbReference>
<dbReference type="OrthoDB" id="3205170at2759"/>
<evidence type="ECO:0000256" key="1">
    <source>
        <dbReference type="SAM" id="MobiDB-lite"/>
    </source>
</evidence>
<comment type="caution">
    <text evidence="2">The sequence shown here is derived from an EMBL/GenBank/DDBJ whole genome shotgun (WGS) entry which is preliminary data.</text>
</comment>
<reference evidence="2 3" key="1">
    <citation type="journal article" date="2018" name="Sci. Rep.">
        <title>Genome sequence of the cauliflower mushroom Sparassis crispa (Hanabiratake) and its association with beneficial usage.</title>
        <authorList>
            <person name="Kiyama R."/>
            <person name="Furutani Y."/>
            <person name="Kawaguchi K."/>
            <person name="Nakanishi T."/>
        </authorList>
    </citation>
    <scope>NUCLEOTIDE SEQUENCE [LARGE SCALE GENOMIC DNA]</scope>
</reference>
<feature type="region of interest" description="Disordered" evidence="1">
    <location>
        <begin position="1"/>
        <end position="54"/>
    </location>
</feature>
<proteinExistence type="predicted"/>
<feature type="compositionally biased region" description="Low complexity" evidence="1">
    <location>
        <begin position="27"/>
        <end position="42"/>
    </location>
</feature>
<protein>
    <submittedName>
        <fullName evidence="2">Uncharacterized protein</fullName>
    </submittedName>
</protein>
<dbReference type="AlphaFoldDB" id="A0A401G961"/>
<evidence type="ECO:0000313" key="3">
    <source>
        <dbReference type="Proteomes" id="UP000287166"/>
    </source>
</evidence>
<sequence length="142" mass="16018">MRSDHRSHRRIARYKAELSTRPKRANSDATTSSTGSGSDMSAFGDMDVEPPVIEYQPDDLDEPLSWAFQDGDPVWVKTEEGEWLQGTVNGKSTRRGATRQKEGVFFPVSFRISSRKYFAPLNGDVKPDTPEVRRLLLEGGWL</sequence>
<evidence type="ECO:0000313" key="2">
    <source>
        <dbReference type="EMBL" id="GBE78698.1"/>
    </source>
</evidence>
<dbReference type="RefSeq" id="XP_027609611.1">
    <property type="nucleotide sequence ID" value="XM_027753810.1"/>
</dbReference>
<keyword evidence="3" id="KW-1185">Reference proteome</keyword>
<feature type="compositionally biased region" description="Basic residues" evidence="1">
    <location>
        <begin position="1"/>
        <end position="13"/>
    </location>
</feature>
<dbReference type="GeneID" id="38775615"/>
<dbReference type="Proteomes" id="UP000287166">
    <property type="component" value="Unassembled WGS sequence"/>
</dbReference>